<gene>
    <name evidence="5" type="ORF">PAI11_40290</name>
</gene>
<dbReference type="InterPro" id="IPR029016">
    <property type="entry name" value="GAF-like_dom_sf"/>
</dbReference>
<dbReference type="GO" id="GO:0016301">
    <property type="term" value="F:kinase activity"/>
    <property type="evidence" value="ECO:0007669"/>
    <property type="project" value="UniProtKB-KW"/>
</dbReference>
<evidence type="ECO:0000313" key="5">
    <source>
        <dbReference type="EMBL" id="EHN09143.1"/>
    </source>
</evidence>
<comment type="caution">
    <text evidence="5">The sequence shown here is derived from an EMBL/GenBank/DDBJ whole genome shotgun (WGS) entry which is preliminary data.</text>
</comment>
<keyword evidence="3" id="KW-0902">Two-component regulatory system</keyword>
<dbReference type="SMART" id="SM00065">
    <property type="entry name" value="GAF"/>
    <property type="match status" value="1"/>
</dbReference>
<keyword evidence="6" id="KW-1185">Reference proteome</keyword>
<dbReference type="AlphaFoldDB" id="H0EB04"/>
<evidence type="ECO:0000256" key="2">
    <source>
        <dbReference type="ARBA" id="ARBA00022777"/>
    </source>
</evidence>
<proteinExistence type="predicted"/>
<dbReference type="GO" id="GO:0000160">
    <property type="term" value="P:phosphorelay signal transduction system"/>
    <property type="evidence" value="ECO:0007669"/>
    <property type="project" value="UniProtKB-KW"/>
</dbReference>
<dbReference type="PANTHER" id="PTHR24421">
    <property type="entry name" value="NITRATE/NITRITE SENSOR PROTEIN NARX-RELATED"/>
    <property type="match status" value="1"/>
</dbReference>
<dbReference type="RefSeq" id="WP_007578622.1">
    <property type="nucleotide sequence ID" value="NZ_AGUD01000301.1"/>
</dbReference>
<dbReference type="PANTHER" id="PTHR24421:SF61">
    <property type="entry name" value="OXYGEN SENSOR HISTIDINE KINASE NREB"/>
    <property type="match status" value="1"/>
</dbReference>
<feature type="domain" description="GAF" evidence="4">
    <location>
        <begin position="37"/>
        <end position="184"/>
    </location>
</feature>
<dbReference type="InterPro" id="IPR003018">
    <property type="entry name" value="GAF"/>
</dbReference>
<evidence type="ECO:0000313" key="6">
    <source>
        <dbReference type="Proteomes" id="UP000005143"/>
    </source>
</evidence>
<organism evidence="5 6">
    <name type="scientific">Patulibacter medicamentivorans</name>
    <dbReference type="NCBI Taxonomy" id="1097667"/>
    <lineage>
        <taxon>Bacteria</taxon>
        <taxon>Bacillati</taxon>
        <taxon>Actinomycetota</taxon>
        <taxon>Thermoleophilia</taxon>
        <taxon>Solirubrobacterales</taxon>
        <taxon>Patulibacteraceae</taxon>
        <taxon>Patulibacter</taxon>
    </lineage>
</organism>
<dbReference type="EMBL" id="AGUD01000301">
    <property type="protein sequence ID" value="EHN09143.1"/>
    <property type="molecule type" value="Genomic_DNA"/>
</dbReference>
<dbReference type="SUPFAM" id="SSF55874">
    <property type="entry name" value="ATPase domain of HSP90 chaperone/DNA topoisomerase II/histidine kinase"/>
    <property type="match status" value="1"/>
</dbReference>
<dbReference type="OrthoDB" id="5241249at2"/>
<sequence>MPSESPADAHASAAVVAADALGVFVRAMSGLEQATPDSATFWDRMCEAVCGTVQVDRAVLLLYDEGRRRVRPVGTYRFDGDQIRPEGVGIEDAPLSRVALEQDRVIDTLDDTTRETAVSPDLANLPEGDLAYVPIIAGGFWYGVMIVEHNNGEPLPSADRDALWIAGKVVAFAAEARRATRAQEHARQLSARLLLARQVHEQVIQRLFGVGLVLASSEPLEGEGRERARMEVEAAQADLRQMLHGPELHVAPPTALRLWEEIERLRRAHDSIELLSELEEGVEVPEPFESLAQSVLGEAVRNALKHGRPTVLHVTLARKGEDAIAMTVDSDGAGEADGSRTGGSGGLGLRLAAVEALQAGGLLEFGAQGENGWRVRLLLPAEHETEEGDE</sequence>
<dbReference type="Gene3D" id="3.30.565.10">
    <property type="entry name" value="Histidine kinase-like ATPase, C-terminal domain"/>
    <property type="match status" value="1"/>
</dbReference>
<dbReference type="PATRIC" id="fig|1097667.3.peg.3994"/>
<evidence type="ECO:0000259" key="4">
    <source>
        <dbReference type="SMART" id="SM00065"/>
    </source>
</evidence>
<reference evidence="5 6" key="1">
    <citation type="journal article" date="2013" name="Biodegradation">
        <title>Quantitative proteomic analysis of ibuprofen-degrading Patulibacter sp. strain I11.</title>
        <authorList>
            <person name="Almeida B."/>
            <person name="Kjeldal H."/>
            <person name="Lolas I."/>
            <person name="Knudsen A.D."/>
            <person name="Carvalho G."/>
            <person name="Nielsen K.L."/>
            <person name="Barreto Crespo M.T."/>
            <person name="Stensballe A."/>
            <person name="Nielsen J.L."/>
        </authorList>
    </citation>
    <scope>NUCLEOTIDE SEQUENCE [LARGE SCALE GENOMIC DNA]</scope>
    <source>
        <strain evidence="5 6">I11</strain>
    </source>
</reference>
<dbReference type="InterPro" id="IPR050482">
    <property type="entry name" value="Sensor_HK_TwoCompSys"/>
</dbReference>
<protein>
    <submittedName>
        <fullName evidence="5">Two-component system sensor kinase</fullName>
    </submittedName>
</protein>
<dbReference type="InterPro" id="IPR036890">
    <property type="entry name" value="HATPase_C_sf"/>
</dbReference>
<dbReference type="SUPFAM" id="SSF55781">
    <property type="entry name" value="GAF domain-like"/>
    <property type="match status" value="1"/>
</dbReference>
<dbReference type="Pfam" id="PF13492">
    <property type="entry name" value="GAF_3"/>
    <property type="match status" value="1"/>
</dbReference>
<dbReference type="Gene3D" id="3.30.450.40">
    <property type="match status" value="1"/>
</dbReference>
<keyword evidence="1" id="KW-0808">Transferase</keyword>
<dbReference type="Proteomes" id="UP000005143">
    <property type="component" value="Unassembled WGS sequence"/>
</dbReference>
<evidence type="ECO:0000256" key="3">
    <source>
        <dbReference type="ARBA" id="ARBA00023012"/>
    </source>
</evidence>
<name>H0EB04_9ACTN</name>
<evidence type="ECO:0000256" key="1">
    <source>
        <dbReference type="ARBA" id="ARBA00022679"/>
    </source>
</evidence>
<keyword evidence="2 5" id="KW-0418">Kinase</keyword>
<accession>H0EB04</accession>